<accession>A0ABP7AKJ3</accession>
<dbReference type="EMBL" id="BAABAB010000036">
    <property type="protein sequence ID" value="GAA3634440.1"/>
    <property type="molecule type" value="Genomic_DNA"/>
</dbReference>
<evidence type="ECO:0000313" key="2">
    <source>
        <dbReference type="EMBL" id="GAA3634440.1"/>
    </source>
</evidence>
<sequence>MRGLEILEDMEIQLRDYRIEPGHMDDWITGWEGGVLPLRRQEGFEVVGAWVDRAHDRFVWLVGYSGADGFSAAEARYHALPERLSLNPEPSGYIRSATLDMVDRVL</sequence>
<evidence type="ECO:0000259" key="1">
    <source>
        <dbReference type="Pfam" id="PF07978"/>
    </source>
</evidence>
<proteinExistence type="predicted"/>
<name>A0ABP7AKJ3_9ACTN</name>
<gene>
    <name evidence="2" type="ORF">GCM10022236_41240</name>
</gene>
<dbReference type="InterPro" id="IPR012577">
    <property type="entry name" value="NIPSNAP"/>
</dbReference>
<dbReference type="Proteomes" id="UP001501490">
    <property type="component" value="Unassembled WGS sequence"/>
</dbReference>
<dbReference type="Pfam" id="PF07978">
    <property type="entry name" value="NIPSNAP"/>
    <property type="match status" value="1"/>
</dbReference>
<protein>
    <recommendedName>
        <fullName evidence="1">NIPSNAP domain-containing protein</fullName>
    </recommendedName>
</protein>
<organism evidence="2 3">
    <name type="scientific">Microlunatus ginsengisoli</name>
    <dbReference type="NCBI Taxonomy" id="363863"/>
    <lineage>
        <taxon>Bacteria</taxon>
        <taxon>Bacillati</taxon>
        <taxon>Actinomycetota</taxon>
        <taxon>Actinomycetes</taxon>
        <taxon>Propionibacteriales</taxon>
        <taxon>Propionibacteriaceae</taxon>
        <taxon>Microlunatus</taxon>
    </lineage>
</organism>
<dbReference type="InterPro" id="IPR011008">
    <property type="entry name" value="Dimeric_a/b-barrel"/>
</dbReference>
<evidence type="ECO:0000313" key="3">
    <source>
        <dbReference type="Proteomes" id="UP001501490"/>
    </source>
</evidence>
<feature type="domain" description="NIPSNAP" evidence="1">
    <location>
        <begin position="13"/>
        <end position="82"/>
    </location>
</feature>
<reference evidence="3" key="1">
    <citation type="journal article" date="2019" name="Int. J. Syst. Evol. Microbiol.">
        <title>The Global Catalogue of Microorganisms (GCM) 10K type strain sequencing project: providing services to taxonomists for standard genome sequencing and annotation.</title>
        <authorList>
            <consortium name="The Broad Institute Genomics Platform"/>
            <consortium name="The Broad Institute Genome Sequencing Center for Infectious Disease"/>
            <person name="Wu L."/>
            <person name="Ma J."/>
        </authorList>
    </citation>
    <scope>NUCLEOTIDE SEQUENCE [LARGE SCALE GENOMIC DNA]</scope>
    <source>
        <strain evidence="3">JCM 16929</strain>
    </source>
</reference>
<dbReference type="SUPFAM" id="SSF54909">
    <property type="entry name" value="Dimeric alpha+beta barrel"/>
    <property type="match status" value="1"/>
</dbReference>
<keyword evidence="3" id="KW-1185">Reference proteome</keyword>
<comment type="caution">
    <text evidence="2">The sequence shown here is derived from an EMBL/GenBank/DDBJ whole genome shotgun (WGS) entry which is preliminary data.</text>
</comment>
<dbReference type="Gene3D" id="3.30.70.100">
    <property type="match status" value="1"/>
</dbReference>